<proteinExistence type="predicted"/>
<dbReference type="EMBL" id="GBXM01084318">
    <property type="protein sequence ID" value="JAH24259.1"/>
    <property type="molecule type" value="Transcribed_RNA"/>
</dbReference>
<dbReference type="AlphaFoldDB" id="A0A0E9R585"/>
<reference evidence="1" key="1">
    <citation type="submission" date="2014-11" db="EMBL/GenBank/DDBJ databases">
        <authorList>
            <person name="Amaro Gonzalez C."/>
        </authorList>
    </citation>
    <scope>NUCLEOTIDE SEQUENCE</scope>
</reference>
<organism evidence="1">
    <name type="scientific">Anguilla anguilla</name>
    <name type="common">European freshwater eel</name>
    <name type="synonym">Muraena anguilla</name>
    <dbReference type="NCBI Taxonomy" id="7936"/>
    <lineage>
        <taxon>Eukaryota</taxon>
        <taxon>Metazoa</taxon>
        <taxon>Chordata</taxon>
        <taxon>Craniata</taxon>
        <taxon>Vertebrata</taxon>
        <taxon>Euteleostomi</taxon>
        <taxon>Actinopterygii</taxon>
        <taxon>Neopterygii</taxon>
        <taxon>Teleostei</taxon>
        <taxon>Anguilliformes</taxon>
        <taxon>Anguillidae</taxon>
        <taxon>Anguilla</taxon>
    </lineage>
</organism>
<accession>A0A0E9R585</accession>
<reference evidence="1" key="2">
    <citation type="journal article" date="2015" name="Fish Shellfish Immunol.">
        <title>Early steps in the European eel (Anguilla anguilla)-Vibrio vulnificus interaction in the gills: Role of the RtxA13 toxin.</title>
        <authorList>
            <person name="Callol A."/>
            <person name="Pajuelo D."/>
            <person name="Ebbesson L."/>
            <person name="Teles M."/>
            <person name="MacKenzie S."/>
            <person name="Amaro C."/>
        </authorList>
    </citation>
    <scope>NUCLEOTIDE SEQUENCE</scope>
</reference>
<sequence length="32" mass="3937">MLKYCQIYCEEDLLTMLNTMLKREPHKPFLFS</sequence>
<protein>
    <submittedName>
        <fullName evidence="1">Uncharacterized protein</fullName>
    </submittedName>
</protein>
<name>A0A0E9R585_ANGAN</name>
<evidence type="ECO:0000313" key="1">
    <source>
        <dbReference type="EMBL" id="JAH24259.1"/>
    </source>
</evidence>